<organism evidence="11 12">
    <name type="scientific">Azoarcus indigens</name>
    <dbReference type="NCBI Taxonomy" id="29545"/>
    <lineage>
        <taxon>Bacteria</taxon>
        <taxon>Pseudomonadati</taxon>
        <taxon>Pseudomonadota</taxon>
        <taxon>Betaproteobacteria</taxon>
        <taxon>Rhodocyclales</taxon>
        <taxon>Zoogloeaceae</taxon>
        <taxon>Azoarcus</taxon>
    </lineage>
</organism>
<dbReference type="OrthoDB" id="9806294at2"/>
<name>A0A4R6DWE1_9RHOO</name>
<feature type="binding site" evidence="7">
    <location>
        <position position="90"/>
    </location>
    <ligand>
        <name>Ni(2+)</name>
        <dbReference type="ChEBI" id="CHEBI:49786"/>
    </ligand>
</feature>
<dbReference type="NCBIfam" id="NF003381">
    <property type="entry name" value="PRK04460.1"/>
    <property type="match status" value="1"/>
</dbReference>
<keyword evidence="2 7" id="KW-0533">Nickel</keyword>
<dbReference type="InterPro" id="IPR027271">
    <property type="entry name" value="Acetolactate_synth/TF_NikR_C"/>
</dbReference>
<keyword evidence="4 7" id="KW-0805">Transcription regulation</keyword>
<protein>
    <recommendedName>
        <fullName evidence="7">Putative nickel-responsive regulator</fullName>
    </recommendedName>
</protein>
<keyword evidence="12" id="KW-1185">Reference proteome</keyword>
<dbReference type="Pfam" id="PF08753">
    <property type="entry name" value="NikR_C"/>
    <property type="match status" value="1"/>
</dbReference>
<dbReference type="InterPro" id="IPR002145">
    <property type="entry name" value="CopG"/>
</dbReference>
<comment type="caution">
    <text evidence="11">The sequence shown here is derived from an EMBL/GenBank/DDBJ whole genome shotgun (WGS) entry which is preliminary data.</text>
</comment>
<dbReference type="GO" id="GO:0010045">
    <property type="term" value="P:response to nickel cation"/>
    <property type="evidence" value="ECO:0007669"/>
    <property type="project" value="InterPro"/>
</dbReference>
<dbReference type="AlphaFoldDB" id="A0A4R6DWE1"/>
<dbReference type="NCBIfam" id="NF002815">
    <property type="entry name" value="PRK02967.1"/>
    <property type="match status" value="1"/>
</dbReference>
<dbReference type="Pfam" id="PF01402">
    <property type="entry name" value="RHH_1"/>
    <property type="match status" value="1"/>
</dbReference>
<dbReference type="SUPFAM" id="SSF47598">
    <property type="entry name" value="Ribbon-helix-helix"/>
    <property type="match status" value="1"/>
</dbReference>
<dbReference type="CDD" id="cd22231">
    <property type="entry name" value="RHH_NikR_HicB-like"/>
    <property type="match status" value="1"/>
</dbReference>
<dbReference type="PANTHER" id="PTHR34719">
    <property type="entry name" value="NICKEL-RESPONSIVE REGULATOR"/>
    <property type="match status" value="1"/>
</dbReference>
<feature type="binding site" evidence="7">
    <location>
        <position position="96"/>
    </location>
    <ligand>
        <name>Ni(2+)</name>
        <dbReference type="ChEBI" id="CHEBI:49786"/>
    </ligand>
</feature>
<evidence type="ECO:0000256" key="3">
    <source>
        <dbReference type="ARBA" id="ARBA00022723"/>
    </source>
</evidence>
<dbReference type="RefSeq" id="WP_133593092.1">
    <property type="nucleotide sequence ID" value="NZ_SNVV01000013.1"/>
</dbReference>
<dbReference type="NCBIfam" id="NF002169">
    <property type="entry name" value="PRK01002.1"/>
    <property type="match status" value="1"/>
</dbReference>
<dbReference type="EMBL" id="SNVV01000013">
    <property type="protein sequence ID" value="TDN48969.1"/>
    <property type="molecule type" value="Genomic_DNA"/>
</dbReference>
<feature type="domain" description="Ribbon-helix-helix protein CopG" evidence="9">
    <location>
        <begin position="3"/>
        <end position="41"/>
    </location>
</feature>
<keyword evidence="5 7" id="KW-0238">DNA-binding</keyword>
<evidence type="ECO:0000256" key="4">
    <source>
        <dbReference type="ARBA" id="ARBA00023015"/>
    </source>
</evidence>
<keyword evidence="6 7" id="KW-0804">Transcription</keyword>
<gene>
    <name evidence="11" type="ORF">C7389_11392</name>
</gene>
<dbReference type="GO" id="GO:0016151">
    <property type="term" value="F:nickel cation binding"/>
    <property type="evidence" value="ECO:0007669"/>
    <property type="project" value="UniProtKB-UniRule"/>
</dbReference>
<evidence type="ECO:0000256" key="8">
    <source>
        <dbReference type="SAM" id="MobiDB-lite"/>
    </source>
</evidence>
<dbReference type="GO" id="GO:0003700">
    <property type="term" value="F:DNA-binding transcription factor activity"/>
    <property type="evidence" value="ECO:0007669"/>
    <property type="project" value="UniProtKB-UniRule"/>
</dbReference>
<evidence type="ECO:0000259" key="9">
    <source>
        <dbReference type="Pfam" id="PF01402"/>
    </source>
</evidence>
<dbReference type="InterPro" id="IPR010985">
    <property type="entry name" value="Ribbon_hlx_hlx"/>
</dbReference>
<feature type="region of interest" description="Disordered" evidence="8">
    <location>
        <begin position="139"/>
        <end position="164"/>
    </location>
</feature>
<reference evidence="11 12" key="1">
    <citation type="submission" date="2019-03" db="EMBL/GenBank/DDBJ databases">
        <title>Genomic Encyclopedia of Type Strains, Phase IV (KMG-IV): sequencing the most valuable type-strain genomes for metagenomic binning, comparative biology and taxonomic classification.</title>
        <authorList>
            <person name="Goeker M."/>
        </authorList>
    </citation>
    <scope>NUCLEOTIDE SEQUENCE [LARGE SCALE GENOMIC DNA]</scope>
    <source>
        <strain evidence="11 12">DSM 12121</strain>
    </source>
</reference>
<dbReference type="InterPro" id="IPR014864">
    <property type="entry name" value="TF_NikR_Ni-bd_C"/>
</dbReference>
<evidence type="ECO:0000256" key="6">
    <source>
        <dbReference type="ARBA" id="ARBA00023163"/>
    </source>
</evidence>
<dbReference type="GO" id="GO:0003677">
    <property type="term" value="F:DNA binding"/>
    <property type="evidence" value="ECO:0007669"/>
    <property type="project" value="UniProtKB-KW"/>
</dbReference>
<dbReference type="SUPFAM" id="SSF55021">
    <property type="entry name" value="ACT-like"/>
    <property type="match status" value="1"/>
</dbReference>
<dbReference type="InterPro" id="IPR022988">
    <property type="entry name" value="Ni_resp_reg_NikR"/>
</dbReference>
<dbReference type="InterPro" id="IPR045865">
    <property type="entry name" value="ACT-like_dom_sf"/>
</dbReference>
<feature type="binding site" evidence="7">
    <location>
        <position position="77"/>
    </location>
    <ligand>
        <name>Ni(2+)</name>
        <dbReference type="ChEBI" id="CHEBI:49786"/>
    </ligand>
</feature>
<dbReference type="HAMAP" id="MF_00476">
    <property type="entry name" value="NikR"/>
    <property type="match status" value="1"/>
</dbReference>
<evidence type="ECO:0000313" key="12">
    <source>
        <dbReference type="Proteomes" id="UP000295129"/>
    </source>
</evidence>
<feature type="binding site" evidence="7">
    <location>
        <position position="88"/>
    </location>
    <ligand>
        <name>Ni(2+)</name>
        <dbReference type="ChEBI" id="CHEBI:49786"/>
    </ligand>
</feature>
<keyword evidence="3 7" id="KW-0479">Metal-binding</keyword>
<evidence type="ECO:0000256" key="5">
    <source>
        <dbReference type="ARBA" id="ARBA00023125"/>
    </source>
</evidence>
<evidence type="ECO:0000313" key="11">
    <source>
        <dbReference type="EMBL" id="TDN48969.1"/>
    </source>
</evidence>
<sequence>MDRFTISLEEDLAAAFDALIAERGYRNRSEAVRDMLRRELESSRQQKDDDGHCVASLSYVFNHHERVLAERLTGLQHDHHDLTVSTLHAHLDHDNCMECTILKGPASAVRRFADSLMAESGVRHGSLNLISVDVAANAHHHDHSHGHAHSHPHGPGHVHYRPRS</sequence>
<dbReference type="Gene3D" id="3.30.70.1150">
    <property type="entry name" value="ACT-like. Chain A, domain 2"/>
    <property type="match status" value="1"/>
</dbReference>
<dbReference type="InterPro" id="IPR050192">
    <property type="entry name" value="CopG/NikR_regulator"/>
</dbReference>
<evidence type="ECO:0000256" key="2">
    <source>
        <dbReference type="ARBA" id="ARBA00022596"/>
    </source>
</evidence>
<accession>A0A4R6DWE1</accession>
<comment type="similarity">
    <text evidence="1 7">Belongs to the transcriptional regulatory CopG/NikR family.</text>
</comment>
<feature type="domain" description="Transcription factor NikR nickel binding C-terminal" evidence="10">
    <location>
        <begin position="54"/>
        <end position="130"/>
    </location>
</feature>
<comment type="function">
    <text evidence="7">Transcriptional regulator.</text>
</comment>
<dbReference type="Proteomes" id="UP000295129">
    <property type="component" value="Unassembled WGS sequence"/>
</dbReference>
<evidence type="ECO:0000256" key="7">
    <source>
        <dbReference type="HAMAP-Rule" id="MF_00476"/>
    </source>
</evidence>
<evidence type="ECO:0000259" key="10">
    <source>
        <dbReference type="Pfam" id="PF08753"/>
    </source>
</evidence>
<comment type="cofactor">
    <cofactor evidence="7">
        <name>Ni(2+)</name>
        <dbReference type="ChEBI" id="CHEBI:49786"/>
    </cofactor>
    <text evidence="7">Binds 1 nickel ion per subunit.</text>
</comment>
<evidence type="ECO:0000256" key="1">
    <source>
        <dbReference type="ARBA" id="ARBA00008478"/>
    </source>
</evidence>
<dbReference type="PANTHER" id="PTHR34719:SF2">
    <property type="entry name" value="NICKEL-RESPONSIVE REGULATOR"/>
    <property type="match status" value="1"/>
</dbReference>
<dbReference type="InterPro" id="IPR013321">
    <property type="entry name" value="Arc_rbn_hlx_hlx"/>
</dbReference>
<dbReference type="Gene3D" id="1.10.1220.10">
    <property type="entry name" value="Met repressor-like"/>
    <property type="match status" value="1"/>
</dbReference>
<proteinExistence type="inferred from homology"/>